<dbReference type="GO" id="GO:0046872">
    <property type="term" value="F:metal ion binding"/>
    <property type="evidence" value="ECO:0007669"/>
    <property type="project" value="UniProtKB-KW"/>
</dbReference>
<comment type="cofactor">
    <cofactor evidence="2">
        <name>Mn(2+)</name>
        <dbReference type="ChEBI" id="CHEBI:29035"/>
    </cofactor>
</comment>
<keyword evidence="5" id="KW-0812">Transmembrane</keyword>
<dbReference type="Proteomes" id="UP000001038">
    <property type="component" value="Chromosome 2"/>
</dbReference>
<evidence type="ECO:0000256" key="8">
    <source>
        <dbReference type="ARBA" id="ARBA00022840"/>
    </source>
</evidence>
<dbReference type="Gene3D" id="3.30.70.1230">
    <property type="entry name" value="Nucleotide cyclase"/>
    <property type="match status" value="1"/>
</dbReference>
<evidence type="ECO:0000256" key="3">
    <source>
        <dbReference type="ARBA" id="ARBA00004141"/>
    </source>
</evidence>
<proteinExistence type="predicted"/>
<evidence type="ECO:0000313" key="15">
    <source>
        <dbReference type="Proteomes" id="UP000001038"/>
    </source>
</evidence>
<keyword evidence="6" id="KW-0479">Metal-binding</keyword>
<evidence type="ECO:0000259" key="13">
    <source>
        <dbReference type="PROSITE" id="PS50125"/>
    </source>
</evidence>
<dbReference type="STRING" id="8090.ENSORLP00000037049"/>
<protein>
    <recommendedName>
        <fullName evidence="4">adenylate cyclase</fullName>
        <ecNumber evidence="4">4.6.1.1</ecNumber>
    </recommendedName>
</protein>
<dbReference type="GO" id="GO:0035556">
    <property type="term" value="P:intracellular signal transduction"/>
    <property type="evidence" value="ECO:0007669"/>
    <property type="project" value="InterPro"/>
</dbReference>
<dbReference type="EC" id="4.6.1.1" evidence="4"/>
<dbReference type="GeneTree" id="ENSGT00940000167206"/>
<organism evidence="14 15">
    <name type="scientific">Oryzias latipes</name>
    <name type="common">Japanese rice fish</name>
    <name type="synonym">Japanese killifish</name>
    <dbReference type="NCBI Taxonomy" id="8090"/>
    <lineage>
        <taxon>Eukaryota</taxon>
        <taxon>Metazoa</taxon>
        <taxon>Chordata</taxon>
        <taxon>Craniata</taxon>
        <taxon>Vertebrata</taxon>
        <taxon>Euteleostomi</taxon>
        <taxon>Actinopterygii</taxon>
        <taxon>Neopterygii</taxon>
        <taxon>Teleostei</taxon>
        <taxon>Neoteleostei</taxon>
        <taxon>Acanthomorphata</taxon>
        <taxon>Ovalentaria</taxon>
        <taxon>Atherinomorphae</taxon>
        <taxon>Beloniformes</taxon>
        <taxon>Adrianichthyidae</taxon>
        <taxon>Oryziinae</taxon>
        <taxon>Oryzias</taxon>
    </lineage>
</organism>
<comment type="catalytic activity">
    <reaction evidence="1">
        <text>ATP = 3',5'-cyclic AMP + diphosphate</text>
        <dbReference type="Rhea" id="RHEA:15389"/>
        <dbReference type="ChEBI" id="CHEBI:30616"/>
        <dbReference type="ChEBI" id="CHEBI:33019"/>
        <dbReference type="ChEBI" id="CHEBI:58165"/>
        <dbReference type="EC" id="4.6.1.1"/>
    </reaction>
</comment>
<evidence type="ECO:0000256" key="5">
    <source>
        <dbReference type="ARBA" id="ARBA00022692"/>
    </source>
</evidence>
<evidence type="ECO:0000256" key="11">
    <source>
        <dbReference type="ARBA" id="ARBA00023136"/>
    </source>
</evidence>
<dbReference type="InterPro" id="IPR029787">
    <property type="entry name" value="Nucleotide_cyclase"/>
</dbReference>
<keyword evidence="8" id="KW-0067">ATP-binding</keyword>
<evidence type="ECO:0000256" key="7">
    <source>
        <dbReference type="ARBA" id="ARBA00022741"/>
    </source>
</evidence>
<name>A0A3B3HZZ8_ORYLA</name>
<dbReference type="InterPro" id="IPR001054">
    <property type="entry name" value="A/G_cyclase"/>
</dbReference>
<dbReference type="PROSITE" id="PS50125">
    <property type="entry name" value="GUANYLATE_CYCLASE_2"/>
    <property type="match status" value="1"/>
</dbReference>
<keyword evidence="7" id="KW-0547">Nucleotide-binding</keyword>
<keyword evidence="12" id="KW-0456">Lyase</keyword>
<dbReference type="InParanoid" id="A0A3B3HZZ8"/>
<dbReference type="GO" id="GO:0009190">
    <property type="term" value="P:cyclic nucleotide biosynthetic process"/>
    <property type="evidence" value="ECO:0007669"/>
    <property type="project" value="InterPro"/>
</dbReference>
<evidence type="ECO:0000256" key="10">
    <source>
        <dbReference type="ARBA" id="ARBA00022989"/>
    </source>
</evidence>
<dbReference type="AlphaFoldDB" id="A0A3B3HZZ8"/>
<dbReference type="CDD" id="cd07302">
    <property type="entry name" value="CHD"/>
    <property type="match status" value="1"/>
</dbReference>
<keyword evidence="10" id="KW-1133">Transmembrane helix</keyword>
<comment type="subcellular location">
    <subcellularLocation>
        <location evidence="3">Membrane</location>
        <topology evidence="3">Multi-pass membrane protein</topology>
    </subcellularLocation>
</comment>
<dbReference type="SUPFAM" id="SSF55073">
    <property type="entry name" value="Nucleotide cyclase"/>
    <property type="match status" value="1"/>
</dbReference>
<accession>A0A3B3HZZ8</accession>
<dbReference type="Ensembl" id="ENSORLT00000031031.1">
    <property type="protein sequence ID" value="ENSORLP00000037049.1"/>
    <property type="gene ID" value="ENSORLG00000027970.1"/>
</dbReference>
<dbReference type="Pfam" id="PF00211">
    <property type="entry name" value="Guanylate_cyc"/>
    <property type="match status" value="1"/>
</dbReference>
<dbReference type="GO" id="GO:0016020">
    <property type="term" value="C:membrane"/>
    <property type="evidence" value="ECO:0007669"/>
    <property type="project" value="UniProtKB-SubCell"/>
</dbReference>
<keyword evidence="15" id="KW-1185">Reference proteome</keyword>
<dbReference type="PANTHER" id="PTHR45627:SF15">
    <property type="entry name" value="ADENYLATE CYCLASE"/>
    <property type="match status" value="1"/>
</dbReference>
<keyword evidence="9" id="KW-0460">Magnesium</keyword>
<evidence type="ECO:0000256" key="9">
    <source>
        <dbReference type="ARBA" id="ARBA00022842"/>
    </source>
</evidence>
<dbReference type="PANTHER" id="PTHR45627">
    <property type="entry name" value="ADENYLATE CYCLASE TYPE 1"/>
    <property type="match status" value="1"/>
</dbReference>
<feature type="domain" description="Guanylate cyclase" evidence="13">
    <location>
        <begin position="74"/>
        <end position="106"/>
    </location>
</feature>
<evidence type="ECO:0000256" key="4">
    <source>
        <dbReference type="ARBA" id="ARBA00012201"/>
    </source>
</evidence>
<keyword evidence="11" id="KW-0472">Membrane</keyword>
<evidence type="ECO:0000256" key="6">
    <source>
        <dbReference type="ARBA" id="ARBA00022723"/>
    </source>
</evidence>
<evidence type="ECO:0000256" key="1">
    <source>
        <dbReference type="ARBA" id="ARBA00001593"/>
    </source>
</evidence>
<evidence type="ECO:0000256" key="12">
    <source>
        <dbReference type="ARBA" id="ARBA00023239"/>
    </source>
</evidence>
<evidence type="ECO:0000313" key="14">
    <source>
        <dbReference type="Ensembl" id="ENSORLP00000037049.1"/>
    </source>
</evidence>
<dbReference type="GO" id="GO:0004016">
    <property type="term" value="F:adenylate cyclase activity"/>
    <property type="evidence" value="ECO:0007669"/>
    <property type="project" value="UniProtKB-EC"/>
</dbReference>
<sequence length="171" mass="19370">MQPETQILLCQMCPPAEASTSADFFIYLKVYFFSFPVLKKIQKYIFPIIFKRLSLFFLFQPTQSDPRCVLWCPGIAHGPVIAGVIGATKPQYDIWGATVNLASRMETTGVTGRIHVSSPVRGRRFDLSTHCHRPLFFRSPKPQVVFWWSEASNGSSEETFMSKASVNAKEK</sequence>
<dbReference type="GO" id="GO:0005524">
    <property type="term" value="F:ATP binding"/>
    <property type="evidence" value="ECO:0007669"/>
    <property type="project" value="UniProtKB-KW"/>
</dbReference>
<reference evidence="14 15" key="1">
    <citation type="journal article" date="2007" name="Nature">
        <title>The medaka draft genome and insights into vertebrate genome evolution.</title>
        <authorList>
            <person name="Kasahara M."/>
            <person name="Naruse K."/>
            <person name="Sasaki S."/>
            <person name="Nakatani Y."/>
            <person name="Qu W."/>
            <person name="Ahsan B."/>
            <person name="Yamada T."/>
            <person name="Nagayasu Y."/>
            <person name="Doi K."/>
            <person name="Kasai Y."/>
            <person name="Jindo T."/>
            <person name="Kobayashi D."/>
            <person name="Shimada A."/>
            <person name="Toyoda A."/>
            <person name="Kuroki Y."/>
            <person name="Fujiyama A."/>
            <person name="Sasaki T."/>
            <person name="Shimizu A."/>
            <person name="Asakawa S."/>
            <person name="Shimizu N."/>
            <person name="Hashimoto S."/>
            <person name="Yang J."/>
            <person name="Lee Y."/>
            <person name="Matsushima K."/>
            <person name="Sugano S."/>
            <person name="Sakaizumi M."/>
            <person name="Narita T."/>
            <person name="Ohishi K."/>
            <person name="Haga S."/>
            <person name="Ohta F."/>
            <person name="Nomoto H."/>
            <person name="Nogata K."/>
            <person name="Morishita T."/>
            <person name="Endo T."/>
            <person name="Shin-I T."/>
            <person name="Takeda H."/>
            <person name="Morishita S."/>
            <person name="Kohara Y."/>
        </authorList>
    </citation>
    <scope>NUCLEOTIDE SEQUENCE [LARGE SCALE GENOMIC DNA]</scope>
    <source>
        <strain evidence="14 15">Hd-rR</strain>
    </source>
</reference>
<reference evidence="14" key="2">
    <citation type="submission" date="2025-08" db="UniProtKB">
        <authorList>
            <consortium name="Ensembl"/>
        </authorList>
    </citation>
    <scope>IDENTIFICATION</scope>
    <source>
        <strain evidence="14">Hd-rR</strain>
    </source>
</reference>
<dbReference type="Bgee" id="ENSORLG00000027970">
    <property type="expression patterns" value="Expressed in sexually immature organism and 3 other cell types or tissues"/>
</dbReference>
<reference evidence="14" key="3">
    <citation type="submission" date="2025-09" db="UniProtKB">
        <authorList>
            <consortium name="Ensembl"/>
        </authorList>
    </citation>
    <scope>IDENTIFICATION</scope>
    <source>
        <strain evidence="14">Hd-rR</strain>
    </source>
</reference>
<evidence type="ECO:0000256" key="2">
    <source>
        <dbReference type="ARBA" id="ARBA00001936"/>
    </source>
</evidence>